<comment type="caution">
    <text evidence="1">The sequence shown here is derived from an EMBL/GenBank/DDBJ whole genome shotgun (WGS) entry which is preliminary data.</text>
</comment>
<dbReference type="PATRIC" id="fig|49547.3.peg.1218"/>
<organism evidence="1 2">
    <name type="scientific">Methanobrevibacter curvatus</name>
    <dbReference type="NCBI Taxonomy" id="49547"/>
    <lineage>
        <taxon>Archaea</taxon>
        <taxon>Methanobacteriati</taxon>
        <taxon>Methanobacteriota</taxon>
        <taxon>Methanomada group</taxon>
        <taxon>Methanobacteria</taxon>
        <taxon>Methanobacteriales</taxon>
        <taxon>Methanobacteriaceae</taxon>
        <taxon>Methanobrevibacter</taxon>
    </lineage>
</organism>
<dbReference type="OrthoDB" id="71470at2157"/>
<protein>
    <submittedName>
        <fullName evidence="1">Uncharacterized protein</fullName>
    </submittedName>
</protein>
<keyword evidence="2" id="KW-1185">Reference proteome</keyword>
<dbReference type="EMBL" id="LWMV01000171">
    <property type="protein sequence ID" value="KZX12190.1"/>
    <property type="molecule type" value="Genomic_DNA"/>
</dbReference>
<sequence length="102" mass="12045">MKKFIENIISLDINDIKSFDFYFDELFGLEIIKYEIKYEFLIKLSRNNDNLICFGSGAVERKGSKALAPPIFNRWSWHEYFNDSILFYSDPTLTMNNDLKLG</sequence>
<dbReference type="RefSeq" id="WP_067091390.1">
    <property type="nucleotide sequence ID" value="NZ_LWMV01000171.1"/>
</dbReference>
<dbReference type="AlphaFoldDB" id="A0A162FMD5"/>
<dbReference type="STRING" id="49547.MBCUR_11400"/>
<gene>
    <name evidence="1" type="ORF">MBCUR_11400</name>
</gene>
<evidence type="ECO:0000313" key="2">
    <source>
        <dbReference type="Proteomes" id="UP000077245"/>
    </source>
</evidence>
<dbReference type="Proteomes" id="UP000077245">
    <property type="component" value="Unassembled WGS sequence"/>
</dbReference>
<evidence type="ECO:0000313" key="1">
    <source>
        <dbReference type="EMBL" id="KZX12190.1"/>
    </source>
</evidence>
<name>A0A162FMD5_9EURY</name>
<accession>A0A162FMD5</accession>
<reference evidence="1 2" key="1">
    <citation type="submission" date="2016-04" db="EMBL/GenBank/DDBJ databases">
        <title>Genome sequence of Methanobrevibacter curvatus DSM 11111.</title>
        <authorList>
            <person name="Poehlein A."/>
            <person name="Seedorf H."/>
            <person name="Daniel R."/>
        </authorList>
    </citation>
    <scope>NUCLEOTIDE SEQUENCE [LARGE SCALE GENOMIC DNA]</scope>
    <source>
        <strain evidence="1 2">DSM 11111</strain>
    </source>
</reference>
<proteinExistence type="predicted"/>